<dbReference type="InterPro" id="IPR000742">
    <property type="entry name" value="EGF"/>
</dbReference>
<feature type="domain" description="EGF-like" evidence="13">
    <location>
        <begin position="151"/>
        <end position="183"/>
    </location>
</feature>
<dbReference type="FunFam" id="2.60.40.10:FF:000099">
    <property type="entry name" value="Fibronectin 1"/>
    <property type="match status" value="1"/>
</dbReference>
<dbReference type="InterPro" id="IPR002181">
    <property type="entry name" value="Fibrinogen_a/b/g_C_dom"/>
</dbReference>
<dbReference type="SMART" id="SM00060">
    <property type="entry name" value="FN3"/>
    <property type="match status" value="9"/>
</dbReference>
<evidence type="ECO:0000259" key="15">
    <source>
        <dbReference type="PROSITE" id="PS51406"/>
    </source>
</evidence>
<comment type="caution">
    <text evidence="12">Lacks conserved residue(s) required for the propagation of feature annotation.</text>
</comment>
<feature type="disulfide bond" evidence="12">
    <location>
        <begin position="173"/>
        <end position="182"/>
    </location>
</feature>
<name>A0A093QQA9_PYGAD</name>
<dbReference type="Pfam" id="PF00041">
    <property type="entry name" value="fn3"/>
    <property type="match status" value="9"/>
</dbReference>
<keyword evidence="8" id="KW-0130">Cell adhesion</keyword>
<dbReference type="PROSITE" id="PS50853">
    <property type="entry name" value="FN3"/>
    <property type="match status" value="8"/>
</dbReference>
<dbReference type="Pfam" id="PF00147">
    <property type="entry name" value="Fibrinogen_C"/>
    <property type="match status" value="1"/>
</dbReference>
<keyword evidence="10 12" id="KW-1015">Disulfide bond</keyword>
<dbReference type="PROSITE" id="PS51406">
    <property type="entry name" value="FIBRINOGEN_C_2"/>
    <property type="match status" value="1"/>
</dbReference>
<comment type="subcellular location">
    <subcellularLocation>
        <location evidence="1">Secreted</location>
        <location evidence="1">Extracellular space</location>
        <location evidence="1">Extracellular matrix</location>
    </subcellularLocation>
</comment>
<dbReference type="GO" id="GO:0030155">
    <property type="term" value="P:regulation of cell adhesion"/>
    <property type="evidence" value="ECO:0007669"/>
    <property type="project" value="TreeGrafter"/>
</dbReference>
<dbReference type="Pfam" id="PF25024">
    <property type="entry name" value="EGF_TEN"/>
    <property type="match status" value="1"/>
</dbReference>
<feature type="domain" description="Fibronectin type-III" evidence="14">
    <location>
        <begin position="998"/>
        <end position="1086"/>
    </location>
</feature>
<evidence type="ECO:0000259" key="13">
    <source>
        <dbReference type="PROSITE" id="PS50026"/>
    </source>
</evidence>
<dbReference type="InterPro" id="IPR050991">
    <property type="entry name" value="ECM_Regulatory_Proteins"/>
</dbReference>
<evidence type="ECO:0000256" key="4">
    <source>
        <dbReference type="ARBA" id="ARBA00022530"/>
    </source>
</evidence>
<evidence type="ECO:0000256" key="8">
    <source>
        <dbReference type="ARBA" id="ARBA00022889"/>
    </source>
</evidence>
<dbReference type="InterPro" id="IPR014716">
    <property type="entry name" value="Fibrinogen_a/b/g_C_1"/>
</dbReference>
<feature type="domain" description="Fibronectin type-III" evidence="14">
    <location>
        <begin position="642"/>
        <end position="731"/>
    </location>
</feature>
<dbReference type="PROSITE" id="PS00022">
    <property type="entry name" value="EGF_1"/>
    <property type="match status" value="3"/>
</dbReference>
<keyword evidence="4" id="KW-0272">Extracellular matrix</keyword>
<keyword evidence="6" id="KW-0732">Signal</keyword>
<evidence type="ECO:0000259" key="14">
    <source>
        <dbReference type="PROSITE" id="PS50853"/>
    </source>
</evidence>
<evidence type="ECO:0000256" key="10">
    <source>
        <dbReference type="ARBA" id="ARBA00023157"/>
    </source>
</evidence>
<dbReference type="InterPro" id="IPR013783">
    <property type="entry name" value="Ig-like_fold"/>
</dbReference>
<feature type="domain" description="Fibronectin type-III" evidence="14">
    <location>
        <begin position="551"/>
        <end position="641"/>
    </location>
</feature>
<dbReference type="PROSITE" id="PS01186">
    <property type="entry name" value="EGF_2"/>
    <property type="match status" value="3"/>
</dbReference>
<keyword evidence="7" id="KW-0677">Repeat</keyword>
<dbReference type="EMBL" id="KL224532">
    <property type="protein sequence ID" value="KFW60914.1"/>
    <property type="molecule type" value="Genomic_DNA"/>
</dbReference>
<evidence type="ECO:0000256" key="2">
    <source>
        <dbReference type="ARBA" id="ARBA00008673"/>
    </source>
</evidence>
<dbReference type="InterPro" id="IPR036056">
    <property type="entry name" value="Fibrinogen-like_C"/>
</dbReference>
<feature type="non-terminal residue" evidence="16">
    <location>
        <position position="1"/>
    </location>
</feature>
<dbReference type="PANTHER" id="PTHR46708">
    <property type="entry name" value="TENASCIN"/>
    <property type="match status" value="1"/>
</dbReference>
<evidence type="ECO:0000256" key="12">
    <source>
        <dbReference type="PROSITE-ProRule" id="PRU00076"/>
    </source>
</evidence>
<dbReference type="Gene3D" id="2.60.40.10">
    <property type="entry name" value="Immunoglobulins"/>
    <property type="match status" value="9"/>
</dbReference>
<keyword evidence="3" id="KW-0964">Secreted</keyword>
<dbReference type="CDD" id="cd00054">
    <property type="entry name" value="EGF_CA"/>
    <property type="match status" value="1"/>
</dbReference>
<dbReference type="InterPro" id="IPR003961">
    <property type="entry name" value="FN3_dom"/>
</dbReference>
<feature type="domain" description="Fibronectin type-III" evidence="14">
    <location>
        <begin position="280"/>
        <end position="370"/>
    </location>
</feature>
<dbReference type="FunFam" id="2.60.40.10:FF:000293">
    <property type="entry name" value="Tenascin C"/>
    <property type="match status" value="1"/>
</dbReference>
<dbReference type="SUPFAM" id="SSF56496">
    <property type="entry name" value="Fibrinogen C-terminal domain-like"/>
    <property type="match status" value="1"/>
</dbReference>
<dbReference type="SMART" id="SM00186">
    <property type="entry name" value="FBG"/>
    <property type="match status" value="1"/>
</dbReference>
<dbReference type="FunFam" id="2.60.40.10:FF:000611">
    <property type="entry name" value="Tenascin C"/>
    <property type="match status" value="1"/>
</dbReference>
<dbReference type="FunFam" id="2.60.40.10:FF:000201">
    <property type="entry name" value="Tenascin C"/>
    <property type="match status" value="1"/>
</dbReference>
<dbReference type="GO" id="GO:0007155">
    <property type="term" value="P:cell adhesion"/>
    <property type="evidence" value="ECO:0007669"/>
    <property type="project" value="UniProtKB-KW"/>
</dbReference>
<feature type="disulfide bond" evidence="12">
    <location>
        <begin position="155"/>
        <end position="165"/>
    </location>
</feature>
<evidence type="ECO:0000256" key="3">
    <source>
        <dbReference type="ARBA" id="ARBA00022525"/>
    </source>
</evidence>
<dbReference type="GO" id="GO:0005615">
    <property type="term" value="C:extracellular space"/>
    <property type="evidence" value="ECO:0007669"/>
    <property type="project" value="TreeGrafter"/>
</dbReference>
<dbReference type="SUPFAM" id="SSF49265">
    <property type="entry name" value="Fibronectin type III"/>
    <property type="match status" value="6"/>
</dbReference>
<dbReference type="FunFam" id="2.10.25.10:FF:000001">
    <property type="entry name" value="Tenascin C"/>
    <property type="match status" value="3"/>
</dbReference>
<evidence type="ECO:0000256" key="6">
    <source>
        <dbReference type="ARBA" id="ARBA00022729"/>
    </source>
</evidence>
<organism evidence="16 17">
    <name type="scientific">Pygoscelis adeliae</name>
    <name type="common">Adelie penguin</name>
    <dbReference type="NCBI Taxonomy" id="9238"/>
    <lineage>
        <taxon>Eukaryota</taxon>
        <taxon>Metazoa</taxon>
        <taxon>Chordata</taxon>
        <taxon>Craniata</taxon>
        <taxon>Vertebrata</taxon>
        <taxon>Euteleostomi</taxon>
        <taxon>Archelosauria</taxon>
        <taxon>Archosauria</taxon>
        <taxon>Dinosauria</taxon>
        <taxon>Saurischia</taxon>
        <taxon>Theropoda</taxon>
        <taxon>Coelurosauria</taxon>
        <taxon>Aves</taxon>
        <taxon>Neognathae</taxon>
        <taxon>Neoaves</taxon>
        <taxon>Aequornithes</taxon>
        <taxon>Sphenisciformes</taxon>
        <taxon>Spheniscidae</taxon>
        <taxon>Pygoscelis</taxon>
    </lineage>
</organism>
<keyword evidence="9" id="KW-0175">Coiled coil</keyword>
<dbReference type="Gene3D" id="2.20.25.10">
    <property type="match status" value="1"/>
</dbReference>
<feature type="domain" description="Fibronectin type-III" evidence="14">
    <location>
        <begin position="732"/>
        <end position="820"/>
    </location>
</feature>
<evidence type="ECO:0000256" key="7">
    <source>
        <dbReference type="ARBA" id="ARBA00022737"/>
    </source>
</evidence>
<dbReference type="PANTHER" id="PTHR46708:SF1">
    <property type="entry name" value="TENASCIN"/>
    <property type="match status" value="1"/>
</dbReference>
<dbReference type="CDD" id="cd19941">
    <property type="entry name" value="TIL"/>
    <property type="match status" value="1"/>
</dbReference>
<reference evidence="16 17" key="1">
    <citation type="submission" date="2014-04" db="EMBL/GenBank/DDBJ databases">
        <title>Genome evolution of avian class.</title>
        <authorList>
            <person name="Zhang G."/>
            <person name="Li C."/>
        </authorList>
    </citation>
    <scope>NUCLEOTIDE SEQUENCE [LARGE SCALE GENOMIC DNA]</scope>
    <source>
        <strain evidence="16">BGI_AS28</strain>
    </source>
</reference>
<dbReference type="FunFam" id="3.90.215.10:FF:000001">
    <property type="entry name" value="Tenascin isoform 1"/>
    <property type="match status" value="1"/>
</dbReference>
<dbReference type="STRING" id="9238.A0A093QQA9"/>
<keyword evidence="17" id="KW-1185">Reference proteome</keyword>
<keyword evidence="11" id="KW-0325">Glycoprotein</keyword>
<feature type="non-terminal residue" evidence="16">
    <location>
        <position position="1310"/>
    </location>
</feature>
<dbReference type="Proteomes" id="UP000054081">
    <property type="component" value="Unassembled WGS sequence"/>
</dbReference>
<dbReference type="CDD" id="cd00087">
    <property type="entry name" value="FReD"/>
    <property type="match status" value="1"/>
</dbReference>
<accession>A0A093QQA9</accession>
<feature type="domain" description="Fibronectin type-III" evidence="14">
    <location>
        <begin position="911"/>
        <end position="997"/>
    </location>
</feature>
<dbReference type="Gene3D" id="3.90.215.10">
    <property type="entry name" value="Gamma Fibrinogen, chain A, domain 1"/>
    <property type="match status" value="1"/>
</dbReference>
<evidence type="ECO:0000313" key="17">
    <source>
        <dbReference type="Proteomes" id="UP000054081"/>
    </source>
</evidence>
<evidence type="ECO:0000256" key="11">
    <source>
        <dbReference type="ARBA" id="ARBA00023180"/>
    </source>
</evidence>
<evidence type="ECO:0000256" key="9">
    <source>
        <dbReference type="ARBA" id="ARBA00023054"/>
    </source>
</evidence>
<dbReference type="PROSITE" id="PS50026">
    <property type="entry name" value="EGF_3"/>
    <property type="match status" value="1"/>
</dbReference>
<protein>
    <submittedName>
        <fullName evidence="16">Tenascin-R</fullName>
    </submittedName>
</protein>
<feature type="domain" description="Fibronectin type-III" evidence="14">
    <location>
        <begin position="821"/>
        <end position="910"/>
    </location>
</feature>
<dbReference type="FunFam" id="2.60.40.10:FF:000529">
    <property type="entry name" value="Tenascin C"/>
    <property type="match status" value="1"/>
</dbReference>
<dbReference type="SMART" id="SM00181">
    <property type="entry name" value="EGF"/>
    <property type="match status" value="4"/>
</dbReference>
<dbReference type="InterPro" id="IPR036116">
    <property type="entry name" value="FN3_sf"/>
</dbReference>
<sequence length="1310" mass="144562">NVTLPEDNQPVVFNHVYNIKLPVGSLCSVDLGTASGDADLKAEIEPVKNYEEHTVNEENQIVFTHRINIPRRACGCAAAPDIKDLLSRLEELEGLVSSLREQCASGAGCCPNSQAVEGRLDTTPYCSGRGNYSIEICGCICEPGWKGPNCSEPDCPRNCFNRGLCVQGKCCVCNEGYTGEDCGELRCPNDCNNRGRCVEGRCECDKGFTGEDCGELSCPNDCHQHGRCIDGRCVCHEGFTGEDCRERSCPNDCNNAGRCIDGRCVCEDGYMGDDCSDVSPPTELTVTNVTDKTVNLEWKHENLVNEYLITYVPTSSGGLDMQFTVPGNQTAATIHELEPGVEYFIRVFAILKNKKSIPVSARVATYLPAPEGLKFKSVRETSVQVEWDPLNFSFDGWELVFRNMKKDDNGDITSSLKRPETSYMQPGLAPGQQYNVSLHIVKNNTRGPGLSRVITTKLDAPSQIEAKDVTDSTALITWSKPLAEIEGIELTYGPKGVPGDRTTIDLSEDENQYSIGNLRPHTEYEVTLISRRGDMESDPMKEVFVTDLDAPRNLKRVSQTDNSITLEWKNSHANIDNYRIKFAPISGGDHAEITVPKGNQATTRATLTGLRPGTEYGIGVTAVRQDRESAPATINAGTDLDNPKDLEVSDPTETTLSLRWRRPVAKFDRYRLIYVSPSGRKNEVEIPVDSTSFILRGLEAGTEYTVSLVAEKGRHKSKPTTVKGSTGVHPEVGELTVSDITPESFNLSWTTTNADFDVFTIEIIDSNRLLEPMEFNISGNSRTAHISGLSPSTDFIVYLYGISHGFRTQAKSAAATTVVGSPKGISFSDITENSATVSWTPPRTRVESYRISYVPVTGGTPNVVTVDGSKTKTKLVKLVPGVDYNVSIISVKGFEESEPVSGTLKTALDSPSGLVVVNITDSEALATWQPAIAAVDNYVVSYASEDESEVTQMVSGNTVEYDLKGLRPATEYTLSVHALKDTQKSETLSTQFTTGLDAPRDLSATEVQSETAVITWRPPRAPVTGYLLIYESIDGRVKEVILNPETTSYSLTELSPSTQYTVKLQALNRSLKSKTIQTIFTTTGLLYPYPKDCSQALLNGETTSGVYTVYLNGDKAQPLQVFCDMGEDGGGWIVFLRRQNGKEDFYKNWKTYVAGFGDPRDEFWIGLENLHKITSQGQYELRVDLRDKGETAYAVYDRFNVGDAKSRYRLRVDGYSGTAGDSMTYHNGRSFSTFDKDNDSAITNCALSYKGAFWYKNCHRVNLMGRYGDNSHSQGVNWFHWKGHEYSIQFAEMKLRPSSFRNLEGRRKRA</sequence>
<evidence type="ECO:0000313" key="16">
    <source>
        <dbReference type="EMBL" id="KFW60914.1"/>
    </source>
</evidence>
<evidence type="ECO:0000256" key="5">
    <source>
        <dbReference type="ARBA" id="ARBA00022536"/>
    </source>
</evidence>
<comment type="similarity">
    <text evidence="2">Belongs to the tenascin family.</text>
</comment>
<gene>
    <name evidence="16" type="ORF">AS28_06675</name>
</gene>
<dbReference type="FunFam" id="2.60.40.10:FF:000207">
    <property type="entry name" value="Tenascin C"/>
    <property type="match status" value="1"/>
</dbReference>
<feature type="domain" description="Fibrinogen C-terminal" evidence="15">
    <location>
        <begin position="1084"/>
        <end position="1299"/>
    </location>
</feature>
<dbReference type="NCBIfam" id="NF040941">
    <property type="entry name" value="GGGWT_bact"/>
    <property type="match status" value="1"/>
</dbReference>
<feature type="domain" description="Fibronectin type-III" evidence="14">
    <location>
        <begin position="460"/>
        <end position="550"/>
    </location>
</feature>
<evidence type="ECO:0000256" key="1">
    <source>
        <dbReference type="ARBA" id="ARBA00004498"/>
    </source>
</evidence>
<dbReference type="FunFam" id="2.60.40.10:FF:000162">
    <property type="entry name" value="Tenascin C"/>
    <property type="match status" value="1"/>
</dbReference>
<dbReference type="CDD" id="cd00063">
    <property type="entry name" value="FN3"/>
    <property type="match status" value="9"/>
</dbReference>
<dbReference type="Gene3D" id="2.10.25.10">
    <property type="entry name" value="Laminin"/>
    <property type="match status" value="4"/>
</dbReference>
<keyword evidence="5 12" id="KW-0245">EGF-like domain</keyword>
<proteinExistence type="inferred from homology"/>